<protein>
    <submittedName>
        <fullName evidence="1">Sigma-70 family RNA polymerase sigma factor</fullName>
    </submittedName>
</protein>
<dbReference type="Proteomes" id="UP001322664">
    <property type="component" value="Chromosome"/>
</dbReference>
<evidence type="ECO:0000313" key="2">
    <source>
        <dbReference type="Proteomes" id="UP001322664"/>
    </source>
</evidence>
<organism evidence="1 2">
    <name type="scientific">Lysinibacillus louembei</name>
    <dbReference type="NCBI Taxonomy" id="1470088"/>
    <lineage>
        <taxon>Bacteria</taxon>
        <taxon>Bacillati</taxon>
        <taxon>Bacillota</taxon>
        <taxon>Bacilli</taxon>
        <taxon>Bacillales</taxon>
        <taxon>Bacillaceae</taxon>
        <taxon>Lysinibacillus</taxon>
    </lineage>
</organism>
<gene>
    <name evidence="1" type="ORF">R6U77_00780</name>
</gene>
<dbReference type="SUPFAM" id="SSF88659">
    <property type="entry name" value="Sigma3 and sigma4 domains of RNA polymerase sigma factors"/>
    <property type="match status" value="1"/>
</dbReference>
<dbReference type="RefSeq" id="WP_319837032.1">
    <property type="nucleotide sequence ID" value="NZ_CP137624.1"/>
</dbReference>
<dbReference type="InterPro" id="IPR013324">
    <property type="entry name" value="RNA_pol_sigma_r3/r4-like"/>
</dbReference>
<sequence>MGKGQTTQMDIGYMINNYRLWKKEIARLERALYGGSRNMSSWGVAQYGLEATMPKGSSIRSAAEMERMDVRERSQLKRLERLESYVYALEVAYDLLKDERLKTIYDCLLDGMTYRQIAEHLATSKDYVCQSKKEILRQIGQNGQIRTILTYSKNAG</sequence>
<evidence type="ECO:0000313" key="1">
    <source>
        <dbReference type="EMBL" id="WPK12253.1"/>
    </source>
</evidence>
<accession>A0ABZ0RVI2</accession>
<name>A0ABZ0RVI2_9BACI</name>
<proteinExistence type="predicted"/>
<keyword evidence="2" id="KW-1185">Reference proteome</keyword>
<reference evidence="1 2" key="1">
    <citation type="submission" date="2023-09" db="EMBL/GenBank/DDBJ databases">
        <authorList>
            <person name="Page C.A."/>
            <person name="Perez-Diaz I.M."/>
        </authorList>
    </citation>
    <scope>NUCLEOTIDE SEQUENCE [LARGE SCALE GENOMIC DNA]</scope>
    <source>
        <strain evidence="1 2">Ll15</strain>
    </source>
</reference>
<dbReference type="EMBL" id="CP137624">
    <property type="protein sequence ID" value="WPK12253.1"/>
    <property type="molecule type" value="Genomic_DNA"/>
</dbReference>